<evidence type="ECO:0000256" key="2">
    <source>
        <dbReference type="PROSITE-ProRule" id="PRU00169"/>
    </source>
</evidence>
<dbReference type="PANTHER" id="PTHR44591:SF3">
    <property type="entry name" value="RESPONSE REGULATORY DOMAIN-CONTAINING PROTEIN"/>
    <property type="match status" value="1"/>
</dbReference>
<organism evidence="4 5">
    <name type="scientific">Rosistilla ulvae</name>
    <dbReference type="NCBI Taxonomy" id="1930277"/>
    <lineage>
        <taxon>Bacteria</taxon>
        <taxon>Pseudomonadati</taxon>
        <taxon>Planctomycetota</taxon>
        <taxon>Planctomycetia</taxon>
        <taxon>Pirellulales</taxon>
        <taxon>Pirellulaceae</taxon>
        <taxon>Rosistilla</taxon>
    </lineage>
</organism>
<evidence type="ECO:0000259" key="3">
    <source>
        <dbReference type="PROSITE" id="PS50110"/>
    </source>
</evidence>
<proteinExistence type="predicted"/>
<reference evidence="4 5" key="1">
    <citation type="submission" date="2019-02" db="EMBL/GenBank/DDBJ databases">
        <title>Deep-cultivation of Planctomycetes and their phenomic and genomic characterization uncovers novel biology.</title>
        <authorList>
            <person name="Wiegand S."/>
            <person name="Jogler M."/>
            <person name="Boedeker C."/>
            <person name="Pinto D."/>
            <person name="Vollmers J."/>
            <person name="Rivas-Marin E."/>
            <person name="Kohn T."/>
            <person name="Peeters S.H."/>
            <person name="Heuer A."/>
            <person name="Rast P."/>
            <person name="Oberbeckmann S."/>
            <person name="Bunk B."/>
            <person name="Jeske O."/>
            <person name="Meyerdierks A."/>
            <person name="Storesund J.E."/>
            <person name="Kallscheuer N."/>
            <person name="Luecker S."/>
            <person name="Lage O.M."/>
            <person name="Pohl T."/>
            <person name="Merkel B.J."/>
            <person name="Hornburger P."/>
            <person name="Mueller R.-W."/>
            <person name="Bruemmer F."/>
            <person name="Labrenz M."/>
            <person name="Spormann A.M."/>
            <person name="Op den Camp H."/>
            <person name="Overmann J."/>
            <person name="Amann R."/>
            <person name="Jetten M.S.M."/>
            <person name="Mascher T."/>
            <person name="Medema M.H."/>
            <person name="Devos D.P."/>
            <person name="Kaster A.-K."/>
            <person name="Ovreas L."/>
            <person name="Rohde M."/>
            <person name="Galperin M.Y."/>
            <person name="Jogler C."/>
        </authorList>
    </citation>
    <scope>NUCLEOTIDE SEQUENCE [LARGE SCALE GENOMIC DNA]</scope>
    <source>
        <strain evidence="4 5">EC9</strain>
    </source>
</reference>
<dbReference type="PROSITE" id="PS50110">
    <property type="entry name" value="RESPONSE_REGULATORY"/>
    <property type="match status" value="1"/>
</dbReference>
<dbReference type="SUPFAM" id="SSF52172">
    <property type="entry name" value="CheY-like"/>
    <property type="match status" value="1"/>
</dbReference>
<dbReference type="Proteomes" id="UP000319557">
    <property type="component" value="Chromosome"/>
</dbReference>
<dbReference type="RefSeq" id="WP_197451302.1">
    <property type="nucleotide sequence ID" value="NZ_CP036261.1"/>
</dbReference>
<name>A0A517M574_9BACT</name>
<dbReference type="Gene3D" id="3.40.50.2300">
    <property type="match status" value="1"/>
</dbReference>
<dbReference type="AlphaFoldDB" id="A0A517M574"/>
<dbReference type="GO" id="GO:0000160">
    <property type="term" value="P:phosphorelay signal transduction system"/>
    <property type="evidence" value="ECO:0007669"/>
    <property type="project" value="InterPro"/>
</dbReference>
<dbReference type="KEGG" id="ruv:EC9_42220"/>
<feature type="domain" description="Response regulatory" evidence="3">
    <location>
        <begin position="13"/>
        <end position="131"/>
    </location>
</feature>
<evidence type="ECO:0000313" key="5">
    <source>
        <dbReference type="Proteomes" id="UP000319557"/>
    </source>
</evidence>
<keyword evidence="1 2" id="KW-0597">Phosphoprotein</keyword>
<dbReference type="InterPro" id="IPR050595">
    <property type="entry name" value="Bact_response_regulator"/>
</dbReference>
<dbReference type="EMBL" id="CP036261">
    <property type="protein sequence ID" value="QDS90019.1"/>
    <property type="molecule type" value="Genomic_DNA"/>
</dbReference>
<feature type="modified residue" description="4-aspartylphosphate" evidence="2">
    <location>
        <position position="62"/>
    </location>
</feature>
<evidence type="ECO:0000256" key="1">
    <source>
        <dbReference type="ARBA" id="ARBA00022553"/>
    </source>
</evidence>
<dbReference type="InterPro" id="IPR001789">
    <property type="entry name" value="Sig_transdc_resp-reg_receiver"/>
</dbReference>
<evidence type="ECO:0000313" key="4">
    <source>
        <dbReference type="EMBL" id="QDS90019.1"/>
    </source>
</evidence>
<keyword evidence="5" id="KW-1185">Reference proteome</keyword>
<accession>A0A517M574</accession>
<dbReference type="PANTHER" id="PTHR44591">
    <property type="entry name" value="STRESS RESPONSE REGULATOR PROTEIN 1"/>
    <property type="match status" value="1"/>
</dbReference>
<dbReference type="Pfam" id="PF00072">
    <property type="entry name" value="Response_reg"/>
    <property type="match status" value="1"/>
</dbReference>
<gene>
    <name evidence="4" type="ORF">EC9_42220</name>
</gene>
<dbReference type="InterPro" id="IPR011006">
    <property type="entry name" value="CheY-like_superfamily"/>
</dbReference>
<sequence length="155" mass="17168">MSHITHRHRSGATLLVVDPRPVSLTALAAVIDSQGYECYCARNAKAACKAVEQRPIDMIVWDVADDAAAAIDQIHALRELHPESLADVPVILIAESCWAGLETRLDPISPARCLFKPLDPNTLIDLIQQSLWVPHVIRGHHLNVQKPQRPGWVQL</sequence>
<protein>
    <submittedName>
        <fullName evidence="4">Transcriptional regulatory protein ZraR</fullName>
    </submittedName>
</protein>